<dbReference type="PROSITE" id="PS51296">
    <property type="entry name" value="RIESKE"/>
    <property type="match status" value="1"/>
</dbReference>
<evidence type="ECO:0000256" key="2">
    <source>
        <dbReference type="ARBA" id="ARBA00022723"/>
    </source>
</evidence>
<dbReference type="GO" id="GO:0016020">
    <property type="term" value="C:membrane"/>
    <property type="evidence" value="ECO:0007669"/>
    <property type="project" value="InterPro"/>
</dbReference>
<evidence type="ECO:0000256" key="3">
    <source>
        <dbReference type="ARBA" id="ARBA00023004"/>
    </source>
</evidence>
<reference evidence="9" key="1">
    <citation type="journal article" date="2020" name="mSystems">
        <title>Genome- and Community-Level Interaction Insights into Carbon Utilization and Element Cycling Functions of Hydrothermarchaeota in Hydrothermal Sediment.</title>
        <authorList>
            <person name="Zhou Z."/>
            <person name="Liu Y."/>
            <person name="Xu W."/>
            <person name="Pan J."/>
            <person name="Luo Z.H."/>
            <person name="Li M."/>
        </authorList>
    </citation>
    <scope>NUCLEOTIDE SEQUENCE [LARGE SCALE GENOMIC DNA]</scope>
    <source>
        <strain evidence="9">SpSt-695</strain>
    </source>
</reference>
<feature type="domain" description="Rieske" evidence="8">
    <location>
        <begin position="44"/>
        <end position="137"/>
    </location>
</feature>
<dbReference type="AlphaFoldDB" id="A0A7V4E261"/>
<dbReference type="Gene3D" id="2.102.10.10">
    <property type="entry name" value="Rieske [2Fe-2S] iron-sulphur domain"/>
    <property type="match status" value="1"/>
</dbReference>
<keyword evidence="4" id="KW-0411">Iron-sulfur</keyword>
<dbReference type="EMBL" id="DTDP01000104">
    <property type="protein sequence ID" value="HGK53866.1"/>
    <property type="molecule type" value="Genomic_DNA"/>
</dbReference>
<evidence type="ECO:0000313" key="9">
    <source>
        <dbReference type="EMBL" id="HGK53866.1"/>
    </source>
</evidence>
<organism evidence="9">
    <name type="scientific">candidate division WOR-3 bacterium</name>
    <dbReference type="NCBI Taxonomy" id="2052148"/>
    <lineage>
        <taxon>Bacteria</taxon>
        <taxon>Bacteria division WOR-3</taxon>
    </lineage>
</organism>
<evidence type="ECO:0000256" key="1">
    <source>
        <dbReference type="ARBA" id="ARBA00022714"/>
    </source>
</evidence>
<evidence type="ECO:0000259" key="8">
    <source>
        <dbReference type="PROSITE" id="PS51296"/>
    </source>
</evidence>
<dbReference type="SUPFAM" id="SSF50022">
    <property type="entry name" value="ISP domain"/>
    <property type="match status" value="1"/>
</dbReference>
<dbReference type="InterPro" id="IPR014349">
    <property type="entry name" value="Rieske_Fe-S_prot"/>
</dbReference>
<dbReference type="GO" id="GO:0046872">
    <property type="term" value="F:metal ion binding"/>
    <property type="evidence" value="ECO:0007669"/>
    <property type="project" value="UniProtKB-KW"/>
</dbReference>
<dbReference type="GO" id="GO:0051537">
    <property type="term" value="F:2 iron, 2 sulfur cluster binding"/>
    <property type="evidence" value="ECO:0007669"/>
    <property type="project" value="UniProtKB-KW"/>
</dbReference>
<protein>
    <submittedName>
        <fullName evidence="9">Rieske (2Fe-2S) protein</fullName>
    </submittedName>
</protein>
<evidence type="ECO:0000256" key="7">
    <source>
        <dbReference type="SAM" id="Phobius"/>
    </source>
</evidence>
<keyword evidence="2" id="KW-0479">Metal-binding</keyword>
<keyword evidence="7" id="KW-0472">Membrane</keyword>
<dbReference type="Pfam" id="PF00355">
    <property type="entry name" value="Rieske"/>
    <property type="match status" value="1"/>
</dbReference>
<keyword evidence="5" id="KW-1015">Disulfide bond</keyword>
<dbReference type="CDD" id="cd03467">
    <property type="entry name" value="Rieske"/>
    <property type="match status" value="1"/>
</dbReference>
<evidence type="ECO:0000256" key="6">
    <source>
        <dbReference type="ARBA" id="ARBA00034078"/>
    </source>
</evidence>
<dbReference type="InterPro" id="IPR017941">
    <property type="entry name" value="Rieske_2Fe-2S"/>
</dbReference>
<keyword evidence="3" id="KW-0408">Iron</keyword>
<accession>A0A7V4E261</accession>
<dbReference type="InterPro" id="IPR005805">
    <property type="entry name" value="Rieske_Fe-S_prot_C"/>
</dbReference>
<dbReference type="PANTHER" id="PTHR10134">
    <property type="entry name" value="CYTOCHROME B-C1 COMPLEX SUBUNIT RIESKE, MITOCHONDRIAL"/>
    <property type="match status" value="1"/>
</dbReference>
<feature type="transmembrane region" description="Helical" evidence="7">
    <location>
        <begin position="6"/>
        <end position="30"/>
    </location>
</feature>
<keyword evidence="1" id="KW-0001">2Fe-2S</keyword>
<keyword evidence="7" id="KW-1133">Transmembrane helix</keyword>
<dbReference type="PRINTS" id="PR00162">
    <property type="entry name" value="RIESKE"/>
</dbReference>
<gene>
    <name evidence="9" type="ORF">ENU72_02440</name>
</gene>
<comment type="cofactor">
    <cofactor evidence="6">
        <name>[2Fe-2S] cluster</name>
        <dbReference type="ChEBI" id="CHEBI:190135"/>
    </cofactor>
</comment>
<proteinExistence type="predicted"/>
<evidence type="ECO:0000256" key="4">
    <source>
        <dbReference type="ARBA" id="ARBA00023014"/>
    </source>
</evidence>
<sequence>MKRRDFLNYIFKGTIFAWFLGIIGSILSFIKLPKIEREEFEKEIEIKGANELAPWEYKFIPHLKEPLFFIKTETGFLAISAVCTHMKCILEYKKEERMINCPCHGALFDLNGNPLKGPPSFPLKRYEIEKRGDKFYVIL</sequence>
<evidence type="ECO:0000256" key="5">
    <source>
        <dbReference type="ARBA" id="ARBA00023157"/>
    </source>
</evidence>
<name>A0A7V4E261_UNCW3</name>
<keyword evidence="7" id="KW-0812">Transmembrane</keyword>
<comment type="caution">
    <text evidence="9">The sequence shown here is derived from an EMBL/GenBank/DDBJ whole genome shotgun (WGS) entry which is preliminary data.</text>
</comment>
<dbReference type="InterPro" id="IPR036922">
    <property type="entry name" value="Rieske_2Fe-2S_sf"/>
</dbReference>